<name>A0AAD4D3Q1_9FUNG</name>
<dbReference type="Proteomes" id="UP001194580">
    <property type="component" value="Unassembled WGS sequence"/>
</dbReference>
<protein>
    <submittedName>
        <fullName evidence="1">Uncharacterized protein</fullName>
    </submittedName>
</protein>
<dbReference type="AlphaFoldDB" id="A0AAD4D3Q1"/>
<dbReference type="EMBL" id="JAAAIL010002039">
    <property type="protein sequence ID" value="KAG0261388.1"/>
    <property type="molecule type" value="Genomic_DNA"/>
</dbReference>
<gene>
    <name evidence="1" type="ORF">BGZ95_004238</name>
</gene>
<comment type="caution">
    <text evidence="1">The sequence shown here is derived from an EMBL/GenBank/DDBJ whole genome shotgun (WGS) entry which is preliminary data.</text>
</comment>
<organism evidence="1 2">
    <name type="scientific">Linnemannia exigua</name>
    <dbReference type="NCBI Taxonomy" id="604196"/>
    <lineage>
        <taxon>Eukaryota</taxon>
        <taxon>Fungi</taxon>
        <taxon>Fungi incertae sedis</taxon>
        <taxon>Mucoromycota</taxon>
        <taxon>Mortierellomycotina</taxon>
        <taxon>Mortierellomycetes</taxon>
        <taxon>Mortierellales</taxon>
        <taxon>Mortierellaceae</taxon>
        <taxon>Linnemannia</taxon>
    </lineage>
</organism>
<accession>A0AAD4D3Q1</accession>
<evidence type="ECO:0000313" key="1">
    <source>
        <dbReference type="EMBL" id="KAG0261388.1"/>
    </source>
</evidence>
<evidence type="ECO:0000313" key="2">
    <source>
        <dbReference type="Proteomes" id="UP001194580"/>
    </source>
</evidence>
<proteinExistence type="predicted"/>
<sequence>MGRVAICLAITSNCFLKRLMVTSGVGAGGVGFLDGDMAQTYDVSLSAGYYVLGLLKLMMQNKKLFDFYSPEMITRTFVALASLAVVLLAPGVTQAKQDLLFCPVVKVQGREVDYTCEVEKYNLCHRMPSGFEGVRAGNFWNSDVYQTGFSITFYTGNSCNDKWARWSFENGFTGTYTIHDFQRKELWNNVRSFKMANYQTSTTTGNDQPKEGTVVMANCKTEKQSAICRDI</sequence>
<keyword evidence="2" id="KW-1185">Reference proteome</keyword>
<reference evidence="1" key="1">
    <citation type="journal article" date="2020" name="Fungal Divers.">
        <title>Resolving the Mortierellaceae phylogeny through synthesis of multi-gene phylogenetics and phylogenomics.</title>
        <authorList>
            <person name="Vandepol N."/>
            <person name="Liber J."/>
            <person name="Desiro A."/>
            <person name="Na H."/>
            <person name="Kennedy M."/>
            <person name="Barry K."/>
            <person name="Grigoriev I.V."/>
            <person name="Miller A.N."/>
            <person name="O'Donnell K."/>
            <person name="Stajich J.E."/>
            <person name="Bonito G."/>
        </authorList>
    </citation>
    <scope>NUCLEOTIDE SEQUENCE</scope>
    <source>
        <strain evidence="1">NRRL 28262</strain>
    </source>
</reference>